<evidence type="ECO:0000256" key="5">
    <source>
        <dbReference type="ARBA" id="ARBA00023124"/>
    </source>
</evidence>
<keyword evidence="5" id="KW-0190">Covalent protein-DNA linkage</keyword>
<dbReference type="EC" id="3.4.-.-" evidence="8"/>
<evidence type="ECO:0000313" key="10">
    <source>
        <dbReference type="Proteomes" id="UP000218891"/>
    </source>
</evidence>
<dbReference type="InterPro" id="IPR036590">
    <property type="entry name" value="SRAP-like"/>
</dbReference>
<dbReference type="PANTHER" id="PTHR13604:SF0">
    <property type="entry name" value="ABASIC SITE PROCESSING PROTEIN HMCES"/>
    <property type="match status" value="1"/>
</dbReference>
<keyword evidence="7" id="KW-0456">Lyase</keyword>
<keyword evidence="6" id="KW-0238">DNA-binding</keyword>
<dbReference type="Pfam" id="PF02586">
    <property type="entry name" value="SRAP"/>
    <property type="match status" value="1"/>
</dbReference>
<evidence type="ECO:0000256" key="2">
    <source>
        <dbReference type="ARBA" id="ARBA00022670"/>
    </source>
</evidence>
<evidence type="ECO:0000256" key="1">
    <source>
        <dbReference type="ARBA" id="ARBA00008136"/>
    </source>
</evidence>
<protein>
    <recommendedName>
        <fullName evidence="8">Abasic site processing protein</fullName>
        <ecNumber evidence="8">3.4.-.-</ecNumber>
    </recommendedName>
</protein>
<dbReference type="EMBL" id="CP010643">
    <property type="protein sequence ID" value="ATG35867.1"/>
    <property type="molecule type" value="Genomic_DNA"/>
</dbReference>
<dbReference type="Proteomes" id="UP000218891">
    <property type="component" value="Chromosome"/>
</dbReference>
<keyword evidence="3" id="KW-0227">DNA damage</keyword>
<reference evidence="9 10" key="4">
    <citation type="journal article" date="2018" name="Environ. Microbiol. Rep.">
        <title>Phylogenetic distribution of roseobacticides in the Roseobacter group and their effect on microalgae.</title>
        <authorList>
            <person name="Sonnenschein E.C."/>
            <person name="Phippen C.B."/>
            <person name="Bentzon-Tilia M."/>
            <person name="Rasmussen S.A."/>
            <person name="Nielsen K.F."/>
            <person name="Gram L."/>
        </authorList>
    </citation>
    <scope>NUCLEOTIDE SEQUENCE [LARGE SCALE GENOMIC DNA]</scope>
    <source>
        <strain evidence="9 10">P36</strain>
    </source>
</reference>
<dbReference type="Gene3D" id="3.90.1680.10">
    <property type="entry name" value="SOS response associated peptidase-like"/>
    <property type="match status" value="1"/>
</dbReference>
<name>A0ABN5DEM9_9RHOB</name>
<evidence type="ECO:0000313" key="9">
    <source>
        <dbReference type="EMBL" id="ATG35867.1"/>
    </source>
</evidence>
<organism evidence="9 10">
    <name type="scientific">Phaeobacter piscinae</name>
    <dbReference type="NCBI Taxonomy" id="1580596"/>
    <lineage>
        <taxon>Bacteria</taxon>
        <taxon>Pseudomonadati</taxon>
        <taxon>Pseudomonadota</taxon>
        <taxon>Alphaproteobacteria</taxon>
        <taxon>Rhodobacterales</taxon>
        <taxon>Roseobacteraceae</taxon>
        <taxon>Phaeobacter</taxon>
    </lineage>
</organism>
<accession>A0ABN5DEM9</accession>
<reference evidence="9 10" key="2">
    <citation type="journal article" date="2017" name="Genome Biol. Evol.">
        <title>Trajectories and Drivers of Genome Evolution in Surface-Associated Marine Phaeobacter.</title>
        <authorList>
            <person name="Freese H.M."/>
            <person name="Sikorski J."/>
            <person name="Bunk B."/>
            <person name="Scheuner C."/>
            <person name="Meier-Kolthoff J.P."/>
            <person name="Sproer C."/>
            <person name="Gram L."/>
            <person name="Overmann J."/>
        </authorList>
    </citation>
    <scope>NUCLEOTIDE SEQUENCE [LARGE SCALE GENOMIC DNA]</scope>
    <source>
        <strain evidence="9 10">P36</strain>
    </source>
</reference>
<evidence type="ECO:0000256" key="3">
    <source>
        <dbReference type="ARBA" id="ARBA00022763"/>
    </source>
</evidence>
<evidence type="ECO:0000256" key="4">
    <source>
        <dbReference type="ARBA" id="ARBA00022801"/>
    </source>
</evidence>
<evidence type="ECO:0000256" key="8">
    <source>
        <dbReference type="RuleBase" id="RU364100"/>
    </source>
</evidence>
<sequence>MCGRLGRPDLTWQQLYEMERRFLGPSVPVRDPNAVELSASWNVKPAQLVDIAYLDQTQLISTTARWWFVPEWFKGDVHDWRHTTFNAKIETAHSLPSFRSAWKSQRCIIPASGYYEWTGPKGQKQPWWVTTSRNAPALYFAGLYSRPDRDLHTCTILTRAALPQIAEIHNRSPVILDEDHIYPWLSGQSDRNEEQQLGQVWDGRMKAHKVAPFGRDDDGPELIEPIDELF</sequence>
<reference evidence="9 10" key="3">
    <citation type="journal article" date="2017" name="Int. J. Syst. Evol. Microbiol.">
        <title>Adaptation of Surface-Associated Bacteria to the Open Ocean: A Genomically Distinct Subpopulation of Phaeobacter gallaeciensis Colonizes Pacific Mesozooplankton.</title>
        <authorList>
            <person name="Freese H.M."/>
            <person name="Methner A."/>
            <person name="Overmann J."/>
        </authorList>
    </citation>
    <scope>NUCLEOTIDE SEQUENCE [LARGE SCALE GENOMIC DNA]</scope>
    <source>
        <strain evidence="9 10">P36</strain>
    </source>
</reference>
<keyword evidence="10" id="KW-1185">Reference proteome</keyword>
<dbReference type="SUPFAM" id="SSF143081">
    <property type="entry name" value="BB1717-like"/>
    <property type="match status" value="1"/>
</dbReference>
<proteinExistence type="inferred from homology"/>
<evidence type="ECO:0000256" key="6">
    <source>
        <dbReference type="ARBA" id="ARBA00023125"/>
    </source>
</evidence>
<comment type="similarity">
    <text evidence="1 8">Belongs to the SOS response-associated peptidase family.</text>
</comment>
<dbReference type="RefSeq" id="WP_096868892.1">
    <property type="nucleotide sequence ID" value="NZ_CP010643.1"/>
</dbReference>
<dbReference type="InterPro" id="IPR003738">
    <property type="entry name" value="SRAP"/>
</dbReference>
<keyword evidence="2 8" id="KW-0645">Protease</keyword>
<reference evidence="9 10" key="1">
    <citation type="journal article" date="2017" name="Front. Microbiol.">
        <title>Phaeobacter piscinae sp. nov., a species of the Roseobacter group and potential aquaculture probiont.</title>
        <authorList>
            <person name="Sonnenschein E.C."/>
            <person name="Phippen C.B.W."/>
            <person name="Nielsen K.F."/>
            <person name="Mateiu R.V."/>
            <person name="Melchiorsen J."/>
            <person name="Gram L."/>
            <person name="Overmann J."/>
            <person name="Freese H.M."/>
        </authorList>
    </citation>
    <scope>NUCLEOTIDE SEQUENCE [LARGE SCALE GENOMIC DNA]</scope>
    <source>
        <strain evidence="9 10">P36</strain>
    </source>
</reference>
<evidence type="ECO:0000256" key="7">
    <source>
        <dbReference type="ARBA" id="ARBA00023239"/>
    </source>
</evidence>
<dbReference type="PANTHER" id="PTHR13604">
    <property type="entry name" value="DC12-RELATED"/>
    <property type="match status" value="1"/>
</dbReference>
<gene>
    <name evidence="9" type="ORF">PhaeoP36_01725</name>
</gene>
<keyword evidence="4 8" id="KW-0378">Hydrolase</keyword>